<feature type="domain" description="Glycosyl transferase family 1" evidence="1">
    <location>
        <begin position="188"/>
        <end position="344"/>
    </location>
</feature>
<keyword evidence="4" id="KW-1185">Reference proteome</keyword>
<dbReference type="RefSeq" id="WP_235162639.1">
    <property type="nucleotide sequence ID" value="NZ_CP098805.1"/>
</dbReference>
<name>A0ABY4XFM1_9BACT</name>
<evidence type="ECO:0000259" key="2">
    <source>
        <dbReference type="Pfam" id="PF13439"/>
    </source>
</evidence>
<feature type="domain" description="Glycosyltransferase subfamily 4-like N-terminal" evidence="2">
    <location>
        <begin position="27"/>
        <end position="173"/>
    </location>
</feature>
<dbReference type="EMBL" id="CP098805">
    <property type="protein sequence ID" value="USJ29026.1"/>
    <property type="molecule type" value="Genomic_DNA"/>
</dbReference>
<dbReference type="Pfam" id="PF13439">
    <property type="entry name" value="Glyco_transf_4"/>
    <property type="match status" value="1"/>
</dbReference>
<dbReference type="PANTHER" id="PTHR12526:SF637">
    <property type="entry name" value="GLYCOSYLTRANSFERASE EPSF-RELATED"/>
    <property type="match status" value="1"/>
</dbReference>
<organism evidence="3 4">
    <name type="scientific">Dyadobacter chenhuakuii</name>
    <dbReference type="NCBI Taxonomy" id="2909339"/>
    <lineage>
        <taxon>Bacteria</taxon>
        <taxon>Pseudomonadati</taxon>
        <taxon>Bacteroidota</taxon>
        <taxon>Cytophagia</taxon>
        <taxon>Cytophagales</taxon>
        <taxon>Spirosomataceae</taxon>
        <taxon>Dyadobacter</taxon>
    </lineage>
</organism>
<dbReference type="Gene3D" id="3.40.50.2000">
    <property type="entry name" value="Glycogen Phosphorylase B"/>
    <property type="match status" value="2"/>
</dbReference>
<reference evidence="3" key="1">
    <citation type="submission" date="2022-06" db="EMBL/GenBank/DDBJ databases">
        <title>Novel species in genus Dyadobacter.</title>
        <authorList>
            <person name="Ma C."/>
        </authorList>
    </citation>
    <scope>NUCLEOTIDE SEQUENCE</scope>
    <source>
        <strain evidence="3">CY22</strain>
    </source>
</reference>
<dbReference type="Pfam" id="PF00534">
    <property type="entry name" value="Glycos_transf_1"/>
    <property type="match status" value="1"/>
</dbReference>
<dbReference type="Proteomes" id="UP001055420">
    <property type="component" value="Chromosome"/>
</dbReference>
<dbReference type="GO" id="GO:0016757">
    <property type="term" value="F:glycosyltransferase activity"/>
    <property type="evidence" value="ECO:0007669"/>
    <property type="project" value="UniProtKB-KW"/>
</dbReference>
<sequence>MKVLVIINDISQGGGEKLLVSSLPIFKRKDIDISVLLLNAQNSVPSFLAHIENAGITIHDLRISNFYNPVCAIEIWKFLKANPFDVVHVHLFPASYWSSLAISMLKTKPVLIFTEHSNHNTRRDKQYFRPLEKAFYRPYNAIIAITDSVKEKLSEWIRQGDKIKVINNGVDLTTIANASNVERQHLCAELNIPTNSKLILMAAGFRYPKDQGTLIRACALLGEDFHLLLAGEGEAMEATQKIAAECEVLERIHYLGFRTDISSLMKSVDLNVLSSEYEGMSGVTLESLAANVPFLGSDVNGIKEIVPSEDFLFKPADSQELASKARAILDNPDASEAMVKAAKSFVKNFDLEFMVDKYISLYQSLLKK</sequence>
<evidence type="ECO:0000313" key="4">
    <source>
        <dbReference type="Proteomes" id="UP001055420"/>
    </source>
</evidence>
<evidence type="ECO:0000259" key="1">
    <source>
        <dbReference type="Pfam" id="PF00534"/>
    </source>
</evidence>
<dbReference type="EC" id="2.4.-.-" evidence="3"/>
<protein>
    <submittedName>
        <fullName evidence="3">Glycosyltransferase</fullName>
        <ecNumber evidence="3">2.4.-.-</ecNumber>
    </submittedName>
</protein>
<keyword evidence="3" id="KW-0808">Transferase</keyword>
<evidence type="ECO:0000313" key="3">
    <source>
        <dbReference type="EMBL" id="USJ29026.1"/>
    </source>
</evidence>
<dbReference type="InterPro" id="IPR028098">
    <property type="entry name" value="Glyco_trans_4-like_N"/>
</dbReference>
<dbReference type="PANTHER" id="PTHR12526">
    <property type="entry name" value="GLYCOSYLTRANSFERASE"/>
    <property type="match status" value="1"/>
</dbReference>
<gene>
    <name evidence="3" type="ORF">NFI80_14190</name>
</gene>
<dbReference type="InterPro" id="IPR001296">
    <property type="entry name" value="Glyco_trans_1"/>
</dbReference>
<proteinExistence type="predicted"/>
<accession>A0ABY4XFM1</accession>
<dbReference type="SUPFAM" id="SSF53756">
    <property type="entry name" value="UDP-Glycosyltransferase/glycogen phosphorylase"/>
    <property type="match status" value="1"/>
</dbReference>
<keyword evidence="3" id="KW-0328">Glycosyltransferase</keyword>